<sequence>MSAWRRPRSGGYRVHADTGLGSLSPSSLPSSSRLGSLPPSSLPSSTRLGSLSPSSLSPSSRLSPSSASSYSPHSPVSPPYYTKRPTSINSVLESTTTSLASGPLFGGRDLHGTRTDRYRQPEVSGNTRPESFSHLRPRSLTGSSGTTPTSPISSSSSATSSVSTSPASPPPATQEKHHHWRLKVPGFHHHRHQRNHGDTSPENTNKEETGSMTSRRYRRHENDGKSKDTDLNMRSSRTSSKDIEMATESNDVIRTPRRQPEPVEDKTEGEEANGLVEGRRRRRRQRLDHAETPSTPSTRDSRVQKACASSEELNDSGFNVSEDSSNVGDSTGRGECAAKASDTSSITYRGAASSDRDEILKIIVVGQEGGERPKLSETESSPGSDWKVDDTVGDTAPRSNTTSTRTSTSTQKPLEGDANTKSNKSDGDKLREEKTKGNNSLKNTNQGRQPVVQIKIHSCDTVDEGDEEDDDMDSDSVS</sequence>
<reference evidence="2 3" key="1">
    <citation type="journal article" date="2021" name="Elife">
        <title>Chloroplast acquisition without the gene transfer in kleptoplastic sea slugs, Plakobranchus ocellatus.</title>
        <authorList>
            <person name="Maeda T."/>
            <person name="Takahashi S."/>
            <person name="Yoshida T."/>
            <person name="Shimamura S."/>
            <person name="Takaki Y."/>
            <person name="Nagai Y."/>
            <person name="Toyoda A."/>
            <person name="Suzuki Y."/>
            <person name="Arimoto A."/>
            <person name="Ishii H."/>
            <person name="Satoh N."/>
            <person name="Nishiyama T."/>
            <person name="Hasebe M."/>
            <person name="Maruyama T."/>
            <person name="Minagawa J."/>
            <person name="Obokata J."/>
            <person name="Shigenobu S."/>
        </authorList>
    </citation>
    <scope>NUCLEOTIDE SEQUENCE [LARGE SCALE GENOMIC DNA]</scope>
</reference>
<feature type="compositionally biased region" description="Acidic residues" evidence="1">
    <location>
        <begin position="461"/>
        <end position="478"/>
    </location>
</feature>
<protein>
    <submittedName>
        <fullName evidence="2">Uncharacterized protein</fullName>
    </submittedName>
</protein>
<feature type="compositionally biased region" description="Low complexity" evidence="1">
    <location>
        <begin position="20"/>
        <end position="74"/>
    </location>
</feature>
<dbReference type="EMBL" id="BMAT01003481">
    <property type="protein sequence ID" value="GFS26494.1"/>
    <property type="molecule type" value="Genomic_DNA"/>
</dbReference>
<feature type="compositionally biased region" description="Basic and acidic residues" evidence="1">
    <location>
        <begin position="195"/>
        <end position="209"/>
    </location>
</feature>
<proteinExistence type="predicted"/>
<gene>
    <name evidence="2" type="ORF">ElyMa_001720100</name>
</gene>
<dbReference type="Proteomes" id="UP000762676">
    <property type="component" value="Unassembled WGS sequence"/>
</dbReference>
<accession>A0AAV4JUX2</accession>
<feature type="compositionally biased region" description="Polar residues" evidence="1">
    <location>
        <begin position="84"/>
        <end position="100"/>
    </location>
</feature>
<feature type="compositionally biased region" description="Low complexity" evidence="1">
    <location>
        <begin position="398"/>
        <end position="410"/>
    </location>
</feature>
<feature type="region of interest" description="Disordered" evidence="1">
    <location>
        <begin position="1"/>
        <end position="478"/>
    </location>
</feature>
<dbReference type="AlphaFoldDB" id="A0AAV4JUX2"/>
<feature type="compositionally biased region" description="Polar residues" evidence="1">
    <location>
        <begin position="437"/>
        <end position="448"/>
    </location>
</feature>
<feature type="compositionally biased region" description="Basic residues" evidence="1">
    <location>
        <begin position="176"/>
        <end position="194"/>
    </location>
</feature>
<feature type="compositionally biased region" description="Basic and acidic residues" evidence="1">
    <location>
        <begin position="108"/>
        <end position="120"/>
    </location>
</feature>
<feature type="compositionally biased region" description="Basic and acidic residues" evidence="1">
    <location>
        <begin position="220"/>
        <end position="231"/>
    </location>
</feature>
<evidence type="ECO:0000313" key="3">
    <source>
        <dbReference type="Proteomes" id="UP000762676"/>
    </source>
</evidence>
<keyword evidence="3" id="KW-1185">Reference proteome</keyword>
<organism evidence="2 3">
    <name type="scientific">Elysia marginata</name>
    <dbReference type="NCBI Taxonomy" id="1093978"/>
    <lineage>
        <taxon>Eukaryota</taxon>
        <taxon>Metazoa</taxon>
        <taxon>Spiralia</taxon>
        <taxon>Lophotrochozoa</taxon>
        <taxon>Mollusca</taxon>
        <taxon>Gastropoda</taxon>
        <taxon>Heterobranchia</taxon>
        <taxon>Euthyneura</taxon>
        <taxon>Panpulmonata</taxon>
        <taxon>Sacoglossa</taxon>
        <taxon>Placobranchoidea</taxon>
        <taxon>Plakobranchidae</taxon>
        <taxon>Elysia</taxon>
    </lineage>
</organism>
<evidence type="ECO:0000256" key="1">
    <source>
        <dbReference type="SAM" id="MobiDB-lite"/>
    </source>
</evidence>
<feature type="compositionally biased region" description="Basic and acidic residues" evidence="1">
    <location>
        <begin position="423"/>
        <end position="436"/>
    </location>
</feature>
<comment type="caution">
    <text evidence="2">The sequence shown here is derived from an EMBL/GenBank/DDBJ whole genome shotgun (WGS) entry which is preliminary data.</text>
</comment>
<feature type="compositionally biased region" description="Low complexity" evidence="1">
    <location>
        <begin position="138"/>
        <end position="166"/>
    </location>
</feature>
<feature type="compositionally biased region" description="Polar residues" evidence="1">
    <location>
        <begin position="316"/>
        <end position="329"/>
    </location>
</feature>
<evidence type="ECO:0000313" key="2">
    <source>
        <dbReference type="EMBL" id="GFS26494.1"/>
    </source>
</evidence>
<name>A0AAV4JUX2_9GAST</name>